<dbReference type="CDD" id="cd01167">
    <property type="entry name" value="bac_FRK"/>
    <property type="match status" value="1"/>
</dbReference>
<evidence type="ECO:0000313" key="8">
    <source>
        <dbReference type="Proteomes" id="UP000824037"/>
    </source>
</evidence>
<dbReference type="InterPro" id="IPR002173">
    <property type="entry name" value="Carboh/pur_kinase_PfkB_CS"/>
</dbReference>
<reference evidence="7" key="1">
    <citation type="journal article" date="2021" name="PeerJ">
        <title>Extensive microbial diversity within the chicken gut microbiome revealed by metagenomics and culture.</title>
        <authorList>
            <person name="Gilroy R."/>
            <person name="Ravi A."/>
            <person name="Getino M."/>
            <person name="Pursley I."/>
            <person name="Horton D.L."/>
            <person name="Alikhan N.F."/>
            <person name="Baker D."/>
            <person name="Gharbi K."/>
            <person name="Hall N."/>
            <person name="Watson M."/>
            <person name="Adriaenssens E.M."/>
            <person name="Foster-Nyarko E."/>
            <person name="Jarju S."/>
            <person name="Secka A."/>
            <person name="Antonio M."/>
            <person name="Oren A."/>
            <person name="Chaudhuri R.R."/>
            <person name="La Ragione R."/>
            <person name="Hildebrand F."/>
            <person name="Pallen M.J."/>
        </authorList>
    </citation>
    <scope>NUCLEOTIDE SEQUENCE</scope>
    <source>
        <strain evidence="7">ChiGjej4B4-7305</strain>
    </source>
</reference>
<comment type="similarity">
    <text evidence="1">Belongs to the carbohydrate kinase PfkB family.</text>
</comment>
<evidence type="ECO:0000256" key="5">
    <source>
        <dbReference type="ARBA" id="ARBA00022840"/>
    </source>
</evidence>
<accession>A0A9D2J3H9</accession>
<dbReference type="EMBL" id="DXBY01000024">
    <property type="protein sequence ID" value="HIZ34374.1"/>
    <property type="molecule type" value="Genomic_DNA"/>
</dbReference>
<evidence type="ECO:0000259" key="6">
    <source>
        <dbReference type="Pfam" id="PF00294"/>
    </source>
</evidence>
<dbReference type="Pfam" id="PF00294">
    <property type="entry name" value="PfkB"/>
    <property type="match status" value="1"/>
</dbReference>
<keyword evidence="4 7" id="KW-0418">Kinase</keyword>
<organism evidence="7 8">
    <name type="scientific">Candidatus Ruania gallistercoris</name>
    <dbReference type="NCBI Taxonomy" id="2838746"/>
    <lineage>
        <taxon>Bacteria</taxon>
        <taxon>Bacillati</taxon>
        <taxon>Actinomycetota</taxon>
        <taxon>Actinomycetes</taxon>
        <taxon>Micrococcales</taxon>
        <taxon>Ruaniaceae</taxon>
        <taxon>Ruania</taxon>
    </lineage>
</organism>
<keyword evidence="3" id="KW-0547">Nucleotide-binding</keyword>
<proteinExistence type="inferred from homology"/>
<evidence type="ECO:0000256" key="2">
    <source>
        <dbReference type="ARBA" id="ARBA00022679"/>
    </source>
</evidence>
<dbReference type="PANTHER" id="PTHR43085:SF1">
    <property type="entry name" value="PSEUDOURIDINE KINASE-RELATED"/>
    <property type="match status" value="1"/>
</dbReference>
<evidence type="ECO:0000256" key="4">
    <source>
        <dbReference type="ARBA" id="ARBA00022777"/>
    </source>
</evidence>
<dbReference type="GO" id="GO:0005524">
    <property type="term" value="F:ATP binding"/>
    <property type="evidence" value="ECO:0007669"/>
    <property type="project" value="UniProtKB-KW"/>
</dbReference>
<dbReference type="GO" id="GO:0016301">
    <property type="term" value="F:kinase activity"/>
    <property type="evidence" value="ECO:0007669"/>
    <property type="project" value="UniProtKB-KW"/>
</dbReference>
<sequence>MNKRALVIGEALVDVVHAADGTVTDYPGGSPANVALGLARLDRVTELAAWFGTDERGLLVREHLESGGVQLVPGSDHAERTSTAVATLAADGAATYTFDLTSRVPEVVLDDSMVVLHTGSIAATLHPSAEAITELCHEAREYATISYDPNARPTIMGTAEEVLPRIEALVAGADVVKVSDEDVAWLYPGADVESVLRRWAAAGPALVVLTRGAAGSIGVTSAGEQVDVPSPQVAVVDTVGAGDSYMAGLLDALWSADLLGADRRERLHQLDARTTYQAMAHAATIAAIVVSRAGANPPTRSELEDTE</sequence>
<dbReference type="InterPro" id="IPR050306">
    <property type="entry name" value="PfkB_Carbo_kinase"/>
</dbReference>
<dbReference type="InterPro" id="IPR029056">
    <property type="entry name" value="Ribokinase-like"/>
</dbReference>
<dbReference type="Proteomes" id="UP000824037">
    <property type="component" value="Unassembled WGS sequence"/>
</dbReference>
<gene>
    <name evidence="7" type="ORF">H9815_01245</name>
</gene>
<evidence type="ECO:0000256" key="1">
    <source>
        <dbReference type="ARBA" id="ARBA00010688"/>
    </source>
</evidence>
<evidence type="ECO:0000256" key="3">
    <source>
        <dbReference type="ARBA" id="ARBA00022741"/>
    </source>
</evidence>
<reference evidence="7" key="2">
    <citation type="submission" date="2021-04" db="EMBL/GenBank/DDBJ databases">
        <authorList>
            <person name="Gilroy R."/>
        </authorList>
    </citation>
    <scope>NUCLEOTIDE SEQUENCE</scope>
    <source>
        <strain evidence="7">ChiGjej4B4-7305</strain>
    </source>
</reference>
<comment type="caution">
    <text evidence="7">The sequence shown here is derived from an EMBL/GenBank/DDBJ whole genome shotgun (WGS) entry which is preliminary data.</text>
</comment>
<dbReference type="AlphaFoldDB" id="A0A9D2J3H9"/>
<protein>
    <submittedName>
        <fullName evidence="7">Carbohydrate kinase</fullName>
    </submittedName>
</protein>
<keyword evidence="5" id="KW-0067">ATP-binding</keyword>
<name>A0A9D2J3H9_9MICO</name>
<feature type="domain" description="Carbohydrate kinase PfkB" evidence="6">
    <location>
        <begin position="4"/>
        <end position="298"/>
    </location>
</feature>
<dbReference type="InterPro" id="IPR011611">
    <property type="entry name" value="PfkB_dom"/>
</dbReference>
<dbReference type="PANTHER" id="PTHR43085">
    <property type="entry name" value="HEXOKINASE FAMILY MEMBER"/>
    <property type="match status" value="1"/>
</dbReference>
<dbReference type="Gene3D" id="3.40.1190.20">
    <property type="match status" value="1"/>
</dbReference>
<dbReference type="SUPFAM" id="SSF53613">
    <property type="entry name" value="Ribokinase-like"/>
    <property type="match status" value="1"/>
</dbReference>
<dbReference type="PROSITE" id="PS00584">
    <property type="entry name" value="PFKB_KINASES_2"/>
    <property type="match status" value="1"/>
</dbReference>
<evidence type="ECO:0000313" key="7">
    <source>
        <dbReference type="EMBL" id="HIZ34374.1"/>
    </source>
</evidence>
<keyword evidence="2" id="KW-0808">Transferase</keyword>